<comment type="caution">
    <text evidence="2">The sequence shown here is derived from an EMBL/GenBank/DDBJ whole genome shotgun (WGS) entry which is preliminary data.</text>
</comment>
<dbReference type="AlphaFoldDB" id="A0AA88P0P2"/>
<keyword evidence="3" id="KW-1185">Reference proteome</keyword>
<proteinExistence type="predicted"/>
<evidence type="ECO:0000313" key="2">
    <source>
        <dbReference type="EMBL" id="KAK2868257.1"/>
    </source>
</evidence>
<evidence type="ECO:0000313" key="3">
    <source>
        <dbReference type="Proteomes" id="UP001187315"/>
    </source>
</evidence>
<evidence type="ECO:0000256" key="1">
    <source>
        <dbReference type="SAM" id="MobiDB-lite"/>
    </source>
</evidence>
<feature type="region of interest" description="Disordered" evidence="1">
    <location>
        <begin position="1"/>
        <end position="20"/>
    </location>
</feature>
<name>A0AA88P0P2_TACVA</name>
<protein>
    <submittedName>
        <fullName evidence="2">Uncharacterized protein</fullName>
    </submittedName>
</protein>
<organism evidence="2 3">
    <name type="scientific">Tachysurus vachellii</name>
    <name type="common">Darkbarbel catfish</name>
    <name type="synonym">Pelteobagrus vachellii</name>
    <dbReference type="NCBI Taxonomy" id="175792"/>
    <lineage>
        <taxon>Eukaryota</taxon>
        <taxon>Metazoa</taxon>
        <taxon>Chordata</taxon>
        <taxon>Craniata</taxon>
        <taxon>Vertebrata</taxon>
        <taxon>Euteleostomi</taxon>
        <taxon>Actinopterygii</taxon>
        <taxon>Neopterygii</taxon>
        <taxon>Teleostei</taxon>
        <taxon>Ostariophysi</taxon>
        <taxon>Siluriformes</taxon>
        <taxon>Bagridae</taxon>
        <taxon>Tachysurus</taxon>
    </lineage>
</organism>
<dbReference type="Proteomes" id="UP001187315">
    <property type="component" value="Unassembled WGS sequence"/>
</dbReference>
<sequence length="152" mass="16075">MFTHGGDVDREIGHLSSAPTANPSAPCLGGNAALRPGRTKVLFVRWTAEGAESLAFLLQVGVQWRSESGRHQEKFPEVLIIGASLGTPPTALSPEAAIPKLLTFCSSGFGKADFQFDVKYNASLHPKANSVIAVFEIARSPTCGVGKLTQPT</sequence>
<feature type="compositionally biased region" description="Basic and acidic residues" evidence="1">
    <location>
        <begin position="1"/>
        <end position="13"/>
    </location>
</feature>
<accession>A0AA88P0P2</accession>
<dbReference type="EMBL" id="JAVHJS010000001">
    <property type="protein sequence ID" value="KAK2868257.1"/>
    <property type="molecule type" value="Genomic_DNA"/>
</dbReference>
<reference evidence="2" key="1">
    <citation type="submission" date="2023-08" db="EMBL/GenBank/DDBJ databases">
        <title>Pelteobagrus vachellii genome.</title>
        <authorList>
            <person name="Liu H."/>
        </authorList>
    </citation>
    <scope>NUCLEOTIDE SEQUENCE</scope>
    <source>
        <strain evidence="2">PRFRI_2022a</strain>
        <tissue evidence="2">Muscle</tissue>
    </source>
</reference>
<gene>
    <name evidence="2" type="ORF">Q7C36_000128</name>
</gene>